<dbReference type="PANTHER" id="PTHR40394">
    <property type="entry name" value="LIPOPROTEIN-RELATED"/>
    <property type="match status" value="1"/>
</dbReference>
<dbReference type="PANTHER" id="PTHR40394:SF2">
    <property type="entry name" value="QUINOL:CYTOCHROME C OXIDOREDUCTASE MEMBRANE PROTEIN"/>
    <property type="match status" value="1"/>
</dbReference>
<gene>
    <name evidence="2" type="ORF">DNU06_03515</name>
</gene>
<evidence type="ECO:0000256" key="1">
    <source>
        <dbReference type="SAM" id="Phobius"/>
    </source>
</evidence>
<evidence type="ECO:0000313" key="3">
    <source>
        <dbReference type="Proteomes" id="UP000249248"/>
    </source>
</evidence>
<sequence length="181" mass="20422">MADRVIYAMYDDDDVTKDAAKALVADGIHISEVFSPFPIHGIDPIIGVKETRMGIVAFMFGLTGLTLALIGMRYFMIVDWPMNIGGKPNFSLLENLPSFIPITFEFTVLFAAHGMAITYLLRNKTLPGMPADNPHPRTTDDRFVMEIRLSQNTKFSSEDLHAKLKRTPIVEIEEKEYKIIK</sequence>
<proteinExistence type="predicted"/>
<dbReference type="EMBL" id="QKSB01000001">
    <property type="protein sequence ID" value="PZE18908.1"/>
    <property type="molecule type" value="Genomic_DNA"/>
</dbReference>
<feature type="transmembrane region" description="Helical" evidence="1">
    <location>
        <begin position="55"/>
        <end position="76"/>
    </location>
</feature>
<accession>A0A2W1NVS2</accession>
<dbReference type="Pfam" id="PF11821">
    <property type="entry name" value="ActD"/>
    <property type="match status" value="1"/>
</dbReference>
<dbReference type="Proteomes" id="UP000249248">
    <property type="component" value="Unassembled WGS sequence"/>
</dbReference>
<keyword evidence="1" id="KW-0812">Transmembrane</keyword>
<keyword evidence="1" id="KW-0472">Membrane</keyword>
<keyword evidence="3" id="KW-1185">Reference proteome</keyword>
<evidence type="ECO:0000313" key="2">
    <source>
        <dbReference type="EMBL" id="PZE18908.1"/>
    </source>
</evidence>
<protein>
    <submittedName>
        <fullName evidence="2">DUF3341 domain-containing protein</fullName>
    </submittedName>
</protein>
<organism evidence="2 3">
    <name type="scientific">Putridiphycobacter roseus</name>
    <dbReference type="NCBI Taxonomy" id="2219161"/>
    <lineage>
        <taxon>Bacteria</taxon>
        <taxon>Pseudomonadati</taxon>
        <taxon>Bacteroidota</taxon>
        <taxon>Flavobacteriia</taxon>
        <taxon>Flavobacteriales</taxon>
        <taxon>Crocinitomicaceae</taxon>
        <taxon>Putridiphycobacter</taxon>
    </lineage>
</organism>
<dbReference type="AlphaFoldDB" id="A0A2W1NVS2"/>
<comment type="caution">
    <text evidence="2">The sequence shown here is derived from an EMBL/GenBank/DDBJ whole genome shotgun (WGS) entry which is preliminary data.</text>
</comment>
<reference evidence="2 3" key="1">
    <citation type="submission" date="2018-06" db="EMBL/GenBank/DDBJ databases">
        <title>The draft genome sequence of Crocinitomix sp. SM1701.</title>
        <authorList>
            <person name="Zhang X."/>
        </authorList>
    </citation>
    <scope>NUCLEOTIDE SEQUENCE [LARGE SCALE GENOMIC DNA]</scope>
    <source>
        <strain evidence="2 3">SM1701</strain>
    </source>
</reference>
<dbReference type="InterPro" id="IPR021776">
    <property type="entry name" value="ActD"/>
</dbReference>
<dbReference type="RefSeq" id="WP_111061810.1">
    <property type="nucleotide sequence ID" value="NZ_JBHUCU010000007.1"/>
</dbReference>
<dbReference type="OrthoDB" id="9792475at2"/>
<name>A0A2W1NVS2_9FLAO</name>
<keyword evidence="1" id="KW-1133">Transmembrane helix</keyword>
<feature type="transmembrane region" description="Helical" evidence="1">
    <location>
        <begin position="96"/>
        <end position="121"/>
    </location>
</feature>